<dbReference type="CDD" id="cd00037">
    <property type="entry name" value="CLECT"/>
    <property type="match status" value="1"/>
</dbReference>
<evidence type="ECO:0000313" key="3">
    <source>
        <dbReference type="Proteomes" id="UP000824219"/>
    </source>
</evidence>
<dbReference type="PROSITE" id="PS50041">
    <property type="entry name" value="C_TYPE_LECTIN_2"/>
    <property type="match status" value="1"/>
</dbReference>
<evidence type="ECO:0000259" key="1">
    <source>
        <dbReference type="PROSITE" id="PS50041"/>
    </source>
</evidence>
<protein>
    <recommendedName>
        <fullName evidence="1">C-type lectin domain-containing protein</fullName>
    </recommendedName>
</protein>
<dbReference type="InterPro" id="IPR001304">
    <property type="entry name" value="C-type_lectin-like"/>
</dbReference>
<dbReference type="AlphaFoldDB" id="A0A9D3P4Q8"/>
<gene>
    <name evidence="2" type="ORF">KOW79_003028</name>
</gene>
<name>A0A9D3P4Q8_9TELE</name>
<feature type="domain" description="C-type lectin" evidence="1">
    <location>
        <begin position="66"/>
        <end position="192"/>
    </location>
</feature>
<dbReference type="OrthoDB" id="5858677at2759"/>
<dbReference type="InterPro" id="IPR016187">
    <property type="entry name" value="CTDL_fold"/>
</dbReference>
<organism evidence="2 3">
    <name type="scientific">Hemibagrus wyckioides</name>
    <dbReference type="NCBI Taxonomy" id="337641"/>
    <lineage>
        <taxon>Eukaryota</taxon>
        <taxon>Metazoa</taxon>
        <taxon>Chordata</taxon>
        <taxon>Craniata</taxon>
        <taxon>Vertebrata</taxon>
        <taxon>Euteleostomi</taxon>
        <taxon>Actinopterygii</taxon>
        <taxon>Neopterygii</taxon>
        <taxon>Teleostei</taxon>
        <taxon>Ostariophysi</taxon>
        <taxon>Siluriformes</taxon>
        <taxon>Bagridae</taxon>
        <taxon>Hemibagrus</taxon>
    </lineage>
</organism>
<keyword evidence="3" id="KW-1185">Reference proteome</keyword>
<dbReference type="Gene3D" id="3.10.100.10">
    <property type="entry name" value="Mannose-Binding Protein A, subunit A"/>
    <property type="match status" value="1"/>
</dbReference>
<dbReference type="PANTHER" id="PTHR45784">
    <property type="entry name" value="C-TYPE LECTIN DOMAIN FAMILY 20 MEMBER A-RELATED"/>
    <property type="match status" value="1"/>
</dbReference>
<reference evidence="2 3" key="1">
    <citation type="submission" date="2021-06" db="EMBL/GenBank/DDBJ databases">
        <title>Chromosome-level genome assembly of the red-tail catfish (Hemibagrus wyckioides).</title>
        <authorList>
            <person name="Shao F."/>
        </authorList>
    </citation>
    <scope>NUCLEOTIDE SEQUENCE [LARGE SCALE GENOMIC DNA]</scope>
    <source>
        <strain evidence="2">EC202008001</strain>
        <tissue evidence="2">Blood</tissue>
    </source>
</reference>
<dbReference type="SMART" id="SM00034">
    <property type="entry name" value="CLECT"/>
    <property type="match status" value="1"/>
</dbReference>
<dbReference type="EMBL" id="JAHKSW010000004">
    <property type="protein sequence ID" value="KAG7332893.1"/>
    <property type="molecule type" value="Genomic_DNA"/>
</dbReference>
<sequence>MKTTESQRRSAVETDGSQTLQSKDGIHLFSLPAGDDCAVGSSYFQYSSYQGKWITYSCTTPLTFCCYQFLVLVKEKKTWEEAQEFCESHYTGLASVTSRWTLQQLILESVRTETESVWTGLRFVNGQWIWMSEEQAWSQTFFLVQSSAQSSAQSLASMPSCPALSYRCGALNTKTKTFNNQNCNEKLNFICYWT</sequence>
<dbReference type="Pfam" id="PF00059">
    <property type="entry name" value="Lectin_C"/>
    <property type="match status" value="1"/>
</dbReference>
<dbReference type="PANTHER" id="PTHR45784:SF8">
    <property type="entry name" value="C-TYPE MANNOSE RECEPTOR 2-RELATED"/>
    <property type="match status" value="1"/>
</dbReference>
<evidence type="ECO:0000313" key="2">
    <source>
        <dbReference type="EMBL" id="KAG7332893.1"/>
    </source>
</evidence>
<dbReference type="Proteomes" id="UP000824219">
    <property type="component" value="Linkage Group LG04"/>
</dbReference>
<proteinExistence type="predicted"/>
<comment type="caution">
    <text evidence="2">The sequence shown here is derived from an EMBL/GenBank/DDBJ whole genome shotgun (WGS) entry which is preliminary data.</text>
</comment>
<accession>A0A9D3P4Q8</accession>
<dbReference type="InterPro" id="IPR016186">
    <property type="entry name" value="C-type_lectin-like/link_sf"/>
</dbReference>
<dbReference type="SUPFAM" id="SSF56436">
    <property type="entry name" value="C-type lectin-like"/>
    <property type="match status" value="1"/>
</dbReference>